<name>A0A518FNC5_9PLAN</name>
<evidence type="ECO:0000313" key="3">
    <source>
        <dbReference type="Proteomes" id="UP000320839"/>
    </source>
</evidence>
<dbReference type="AlphaFoldDB" id="A0A518FNC5"/>
<feature type="region of interest" description="Disordered" evidence="1">
    <location>
        <begin position="1"/>
        <end position="47"/>
    </location>
</feature>
<feature type="compositionally biased region" description="Basic and acidic residues" evidence="1">
    <location>
        <begin position="17"/>
        <end position="29"/>
    </location>
</feature>
<feature type="compositionally biased region" description="Polar residues" evidence="1">
    <location>
        <begin position="32"/>
        <end position="47"/>
    </location>
</feature>
<evidence type="ECO:0000256" key="1">
    <source>
        <dbReference type="SAM" id="MobiDB-lite"/>
    </source>
</evidence>
<reference evidence="2 3" key="1">
    <citation type="submission" date="2019-02" db="EMBL/GenBank/DDBJ databases">
        <title>Deep-cultivation of Planctomycetes and their phenomic and genomic characterization uncovers novel biology.</title>
        <authorList>
            <person name="Wiegand S."/>
            <person name="Jogler M."/>
            <person name="Boedeker C."/>
            <person name="Pinto D."/>
            <person name="Vollmers J."/>
            <person name="Rivas-Marin E."/>
            <person name="Kohn T."/>
            <person name="Peeters S.H."/>
            <person name="Heuer A."/>
            <person name="Rast P."/>
            <person name="Oberbeckmann S."/>
            <person name="Bunk B."/>
            <person name="Jeske O."/>
            <person name="Meyerdierks A."/>
            <person name="Storesund J.E."/>
            <person name="Kallscheuer N."/>
            <person name="Luecker S."/>
            <person name="Lage O.M."/>
            <person name="Pohl T."/>
            <person name="Merkel B.J."/>
            <person name="Hornburger P."/>
            <person name="Mueller R.-W."/>
            <person name="Bruemmer F."/>
            <person name="Labrenz M."/>
            <person name="Spormann A.M."/>
            <person name="Op den Camp H."/>
            <person name="Overmann J."/>
            <person name="Amann R."/>
            <person name="Jetten M.S.M."/>
            <person name="Mascher T."/>
            <person name="Medema M.H."/>
            <person name="Devos D.P."/>
            <person name="Kaster A.-K."/>
            <person name="Ovreas L."/>
            <person name="Rohde M."/>
            <person name="Galperin M.Y."/>
            <person name="Jogler C."/>
        </authorList>
    </citation>
    <scope>NUCLEOTIDE SEQUENCE [LARGE SCALE GENOMIC DNA]</scope>
    <source>
        <strain evidence="2 3">Pan153</strain>
    </source>
</reference>
<dbReference type="Proteomes" id="UP000320839">
    <property type="component" value="Chromosome"/>
</dbReference>
<evidence type="ECO:0000313" key="2">
    <source>
        <dbReference type="EMBL" id="QDV17827.1"/>
    </source>
</evidence>
<proteinExistence type="predicted"/>
<protein>
    <submittedName>
        <fullName evidence="2">Uncharacterized protein</fullName>
    </submittedName>
</protein>
<dbReference type="EMBL" id="CP036317">
    <property type="protein sequence ID" value="QDV17827.1"/>
    <property type="molecule type" value="Genomic_DNA"/>
</dbReference>
<feature type="compositionally biased region" description="Polar residues" evidence="1">
    <location>
        <begin position="1"/>
        <end position="12"/>
    </location>
</feature>
<sequence length="47" mass="5295">MGHSTTPPTWVSPNAIRAERSEQETDSEKYQPVTQQTNHGLLQTLTQ</sequence>
<gene>
    <name evidence="2" type="ORF">Pan153_24830</name>
</gene>
<accession>A0A518FNC5</accession>
<organism evidence="2 3">
    <name type="scientific">Gimesia panareensis</name>
    <dbReference type="NCBI Taxonomy" id="2527978"/>
    <lineage>
        <taxon>Bacteria</taxon>
        <taxon>Pseudomonadati</taxon>
        <taxon>Planctomycetota</taxon>
        <taxon>Planctomycetia</taxon>
        <taxon>Planctomycetales</taxon>
        <taxon>Planctomycetaceae</taxon>
        <taxon>Gimesia</taxon>
    </lineage>
</organism>